<dbReference type="EMBL" id="VUOB01000054">
    <property type="protein sequence ID" value="KAA2255899.1"/>
    <property type="molecule type" value="Genomic_DNA"/>
</dbReference>
<gene>
    <name evidence="2" type="ORF">F0L68_27285</name>
</gene>
<evidence type="ECO:0000313" key="2">
    <source>
        <dbReference type="EMBL" id="KAA2255899.1"/>
    </source>
</evidence>
<dbReference type="GO" id="GO:0008757">
    <property type="term" value="F:S-adenosylmethionine-dependent methyltransferase activity"/>
    <property type="evidence" value="ECO:0007669"/>
    <property type="project" value="InterPro"/>
</dbReference>
<reference evidence="2 3" key="1">
    <citation type="submission" date="2019-09" db="EMBL/GenBank/DDBJ databases">
        <title>Goodfellowia gen. nov., a new genus of the Pseudonocardineae related to Actinoalloteichus, containing Goodfellowia coeruleoviolacea gen. nov., comb. nov. gen. nov., comb. nov.</title>
        <authorList>
            <person name="Labeda D."/>
        </authorList>
    </citation>
    <scope>NUCLEOTIDE SEQUENCE [LARGE SCALE GENOMIC DNA]</scope>
    <source>
        <strain evidence="2 3">AN110305</strain>
    </source>
</reference>
<dbReference type="Proteomes" id="UP000323454">
    <property type="component" value="Unassembled WGS sequence"/>
</dbReference>
<keyword evidence="2" id="KW-0808">Transferase</keyword>
<dbReference type="InterPro" id="IPR029063">
    <property type="entry name" value="SAM-dependent_MTases_sf"/>
</dbReference>
<keyword evidence="3" id="KW-1185">Reference proteome</keyword>
<dbReference type="Pfam" id="PF08241">
    <property type="entry name" value="Methyltransf_11"/>
    <property type="match status" value="1"/>
</dbReference>
<dbReference type="AlphaFoldDB" id="A0A5B2WZL2"/>
<dbReference type="InterPro" id="IPR013216">
    <property type="entry name" value="Methyltransf_11"/>
</dbReference>
<keyword evidence="2" id="KW-0489">Methyltransferase</keyword>
<sequence>MAEERVDRSWNWEDPAGLGRRMDEFTVDLARCDSLETVATGPKFTRRQLADLGVTGIEFAAFRTAHPSGLGTDLVGLQSPHAATEPGSIYRVDGSSLYTQLDVAEPLPFEDGSVEWVYAEHLIEHIPLPVAVDWLTEVRRVLAPGGLLRITTPDLRRYVEGYLSQDKFFAKHRRRVQLAIGIAPPMPARPAFMFNQIFYLYGHRWIYDETELRHVLARAGFDDDAVRVRAYRDGARQDVADLDQTIRNDETIYVEVSDG</sequence>
<evidence type="ECO:0000259" key="1">
    <source>
        <dbReference type="Pfam" id="PF08241"/>
    </source>
</evidence>
<proteinExistence type="predicted"/>
<dbReference type="OrthoDB" id="9795634at2"/>
<accession>A0A5B2WZL2</accession>
<dbReference type="SUPFAM" id="SSF53335">
    <property type="entry name" value="S-adenosyl-L-methionine-dependent methyltransferases"/>
    <property type="match status" value="1"/>
</dbReference>
<name>A0A5B2WZL2_9PSEU</name>
<dbReference type="GO" id="GO:0032259">
    <property type="term" value="P:methylation"/>
    <property type="evidence" value="ECO:0007669"/>
    <property type="project" value="UniProtKB-KW"/>
</dbReference>
<dbReference type="Gene3D" id="3.40.50.150">
    <property type="entry name" value="Vaccinia Virus protein VP39"/>
    <property type="match status" value="1"/>
</dbReference>
<comment type="caution">
    <text evidence="2">The sequence shown here is derived from an EMBL/GenBank/DDBJ whole genome shotgun (WGS) entry which is preliminary data.</text>
</comment>
<feature type="domain" description="Methyltransferase type 11" evidence="1">
    <location>
        <begin position="99"/>
        <end position="149"/>
    </location>
</feature>
<evidence type="ECO:0000313" key="3">
    <source>
        <dbReference type="Proteomes" id="UP000323454"/>
    </source>
</evidence>
<protein>
    <submittedName>
        <fullName evidence="2">Class I SAM-dependent methyltransferase</fullName>
    </submittedName>
</protein>
<organism evidence="2 3">
    <name type="scientific">Solihabitans fulvus</name>
    <dbReference type="NCBI Taxonomy" id="1892852"/>
    <lineage>
        <taxon>Bacteria</taxon>
        <taxon>Bacillati</taxon>
        <taxon>Actinomycetota</taxon>
        <taxon>Actinomycetes</taxon>
        <taxon>Pseudonocardiales</taxon>
        <taxon>Pseudonocardiaceae</taxon>
        <taxon>Solihabitans</taxon>
    </lineage>
</organism>
<dbReference type="RefSeq" id="WP_149852685.1">
    <property type="nucleotide sequence ID" value="NZ_VUOB01000054.1"/>
</dbReference>
<reference evidence="2 3" key="2">
    <citation type="submission" date="2019-09" db="EMBL/GenBank/DDBJ databases">
        <authorList>
            <person name="Jin C."/>
        </authorList>
    </citation>
    <scope>NUCLEOTIDE SEQUENCE [LARGE SCALE GENOMIC DNA]</scope>
    <source>
        <strain evidence="2 3">AN110305</strain>
    </source>
</reference>